<evidence type="ECO:0000259" key="6">
    <source>
        <dbReference type="Pfam" id="PF01979"/>
    </source>
</evidence>
<dbReference type="PANTHER" id="PTHR11113:SF14">
    <property type="entry name" value="N-ACETYLGLUCOSAMINE-6-PHOSPHATE DEACETYLASE"/>
    <property type="match status" value="1"/>
</dbReference>
<evidence type="ECO:0000256" key="5">
    <source>
        <dbReference type="PIRNR" id="PIRNR038994"/>
    </source>
</evidence>
<evidence type="ECO:0000313" key="7">
    <source>
        <dbReference type="EMBL" id="MCD8740764.1"/>
    </source>
</evidence>
<keyword evidence="3 5" id="KW-0378">Hydrolase</keyword>
<keyword evidence="8" id="KW-1185">Reference proteome</keyword>
<proteinExistence type="inferred from homology"/>
<comment type="similarity">
    <text evidence="1 5">Belongs to the metallo-dependent hydrolases superfamily. NagA family.</text>
</comment>
<dbReference type="SUPFAM" id="SSF51556">
    <property type="entry name" value="Metallo-dependent hydrolases"/>
    <property type="match status" value="1"/>
</dbReference>
<evidence type="ECO:0000256" key="3">
    <source>
        <dbReference type="ARBA" id="ARBA00022801"/>
    </source>
</evidence>
<dbReference type="NCBIfam" id="TIGR00221">
    <property type="entry name" value="nagA"/>
    <property type="match status" value="1"/>
</dbReference>
<evidence type="ECO:0000256" key="4">
    <source>
        <dbReference type="ARBA" id="ARBA00023277"/>
    </source>
</evidence>
<dbReference type="Pfam" id="PF22643">
    <property type="entry name" value="NagA_N"/>
    <property type="match status" value="1"/>
</dbReference>
<accession>A0ABS8U0Y6</accession>
<dbReference type="Pfam" id="PF01979">
    <property type="entry name" value="Amidohydro_1"/>
    <property type="match status" value="1"/>
</dbReference>
<evidence type="ECO:0000256" key="2">
    <source>
        <dbReference type="ARBA" id="ARBA00022723"/>
    </source>
</evidence>
<reference evidence="7 8" key="1">
    <citation type="submission" date="2021-12" db="EMBL/GenBank/DDBJ databases">
        <title>Mucilaginibacter roseus genome.</title>
        <authorList>
            <person name="Ferreira J.R."/>
            <person name="Newman J.D."/>
        </authorList>
    </citation>
    <scope>NUCLEOTIDE SEQUENCE [LARGE SCALE GENOMIC DNA]</scope>
    <source>
        <strain evidence="7 8">LMG 28454</strain>
    </source>
</reference>
<evidence type="ECO:0000313" key="8">
    <source>
        <dbReference type="Proteomes" id="UP001199919"/>
    </source>
</evidence>
<dbReference type="InterPro" id="IPR032466">
    <property type="entry name" value="Metal_Hydrolase"/>
</dbReference>
<dbReference type="InterPro" id="IPR003764">
    <property type="entry name" value="GlcNAc_6-P_deAcase"/>
</dbReference>
<dbReference type="InterPro" id="IPR011059">
    <property type="entry name" value="Metal-dep_hydrolase_composite"/>
</dbReference>
<dbReference type="Gene3D" id="3.20.20.140">
    <property type="entry name" value="Metal-dependent hydrolases"/>
    <property type="match status" value="1"/>
</dbReference>
<feature type="domain" description="Amidohydrolase-related" evidence="6">
    <location>
        <begin position="54"/>
        <end position="369"/>
    </location>
</feature>
<name>A0ABS8U0Y6_9SPHI</name>
<dbReference type="PIRSF" id="PIRSF038994">
    <property type="entry name" value="NagA"/>
    <property type="match status" value="1"/>
</dbReference>
<evidence type="ECO:0000256" key="1">
    <source>
        <dbReference type="ARBA" id="ARBA00010716"/>
    </source>
</evidence>
<dbReference type="EC" id="3.5.1.25" evidence="7"/>
<organism evidence="7 8">
    <name type="scientific">Mucilaginibacter roseus</name>
    <dbReference type="NCBI Taxonomy" id="1528868"/>
    <lineage>
        <taxon>Bacteria</taxon>
        <taxon>Pseudomonadati</taxon>
        <taxon>Bacteroidota</taxon>
        <taxon>Sphingobacteriia</taxon>
        <taxon>Sphingobacteriales</taxon>
        <taxon>Sphingobacteriaceae</taxon>
        <taxon>Mucilaginibacter</taxon>
    </lineage>
</organism>
<dbReference type="SUPFAM" id="SSF51338">
    <property type="entry name" value="Composite domain of metallo-dependent hydrolases"/>
    <property type="match status" value="1"/>
</dbReference>
<dbReference type="InterPro" id="IPR006680">
    <property type="entry name" value="Amidohydro-rel"/>
</dbReference>
<keyword evidence="4 5" id="KW-0119">Carbohydrate metabolism</keyword>
<dbReference type="Proteomes" id="UP001199919">
    <property type="component" value="Unassembled WGS sequence"/>
</dbReference>
<protein>
    <submittedName>
        <fullName evidence="7">N-acetylglucosamine-6-phosphate deacetylase</fullName>
        <ecNumber evidence="7">3.5.1.25</ecNumber>
    </submittedName>
</protein>
<comment type="caution">
    <text evidence="7">The sequence shown here is derived from an EMBL/GenBank/DDBJ whole genome shotgun (WGS) entry which is preliminary data.</text>
</comment>
<dbReference type="RefSeq" id="WP_232177152.1">
    <property type="nucleotide sequence ID" value="NZ_JAJPWV010000002.1"/>
</dbReference>
<gene>
    <name evidence="7" type="primary">nagA</name>
    <name evidence="7" type="ORF">LT679_09150</name>
</gene>
<keyword evidence="2" id="KW-0479">Metal-binding</keyword>
<sequence>MITALHNTQLITGGAVVSGKAILIEGKYIKAIIDAGDIPDDAERIDLKGAYTAPGLIDLQIYGAGTSLFGGLPSVEALAEMEQVLLKQGTTGFFATIATNSDEVVLQGIDAAKQYLPKAKGNFLGLHLEGPYLNPKRKGAHPENYIKKATLSELKNWVERGEGVIKMMTIAPELQDDEVMEYLSSQNIIISAGHSDATYSQASSFFNSPVTAATHLFNAMPQMHHREPGIIPAIFEQRPYTSIVADGVHVSFPMIALAKRELGDKLFFITDAVTVANKGAYQHQLQGDRYVMPDGTLSGSALTMLKAVENGVKEVDISLPEAINMASLYPAQLASLTKKGKIEAGYFADLIIFNDSFTVATTFLQGEIVYAVNQQY</sequence>
<dbReference type="GO" id="GO:0008448">
    <property type="term" value="F:N-acetylglucosamine-6-phosphate deacetylase activity"/>
    <property type="evidence" value="ECO:0007669"/>
    <property type="project" value="UniProtKB-EC"/>
</dbReference>
<dbReference type="EMBL" id="JAJPWV010000002">
    <property type="protein sequence ID" value="MCD8740764.1"/>
    <property type="molecule type" value="Genomic_DNA"/>
</dbReference>
<dbReference type="Gene3D" id="2.30.40.10">
    <property type="entry name" value="Urease, subunit C, domain 1"/>
    <property type="match status" value="1"/>
</dbReference>
<dbReference type="PANTHER" id="PTHR11113">
    <property type="entry name" value="N-ACETYLGLUCOSAMINE-6-PHOSPHATE DEACETYLASE"/>
    <property type="match status" value="1"/>
</dbReference>